<dbReference type="CDD" id="cd13585">
    <property type="entry name" value="PBP2_TMBP_like"/>
    <property type="match status" value="1"/>
</dbReference>
<evidence type="ECO:0000256" key="3">
    <source>
        <dbReference type="ARBA" id="ARBA00022729"/>
    </source>
</evidence>
<keyword evidence="6" id="KW-1185">Reference proteome</keyword>
<gene>
    <name evidence="5" type="ORF">D3218_18745</name>
</gene>
<comment type="similarity">
    <text evidence="1">Belongs to the bacterial solute-binding protein 1 family.</text>
</comment>
<dbReference type="RefSeq" id="WP_119541608.1">
    <property type="nucleotide sequence ID" value="NZ_QYRN01000015.1"/>
</dbReference>
<name>A0A3A1WGJ8_9HYPH</name>
<keyword evidence="4" id="KW-0574">Periplasm</keyword>
<evidence type="ECO:0000256" key="4">
    <source>
        <dbReference type="ARBA" id="ARBA00022764"/>
    </source>
</evidence>
<dbReference type="Proteomes" id="UP000265750">
    <property type="component" value="Unassembled WGS sequence"/>
</dbReference>
<organism evidence="5 6">
    <name type="scientific">Aureimonas flava</name>
    <dbReference type="NCBI Taxonomy" id="2320271"/>
    <lineage>
        <taxon>Bacteria</taxon>
        <taxon>Pseudomonadati</taxon>
        <taxon>Pseudomonadota</taxon>
        <taxon>Alphaproteobacteria</taxon>
        <taxon>Hyphomicrobiales</taxon>
        <taxon>Aurantimonadaceae</taxon>
        <taxon>Aureimonas</taxon>
    </lineage>
</organism>
<dbReference type="GO" id="GO:0015768">
    <property type="term" value="P:maltose transport"/>
    <property type="evidence" value="ECO:0007669"/>
    <property type="project" value="TreeGrafter"/>
</dbReference>
<dbReference type="PROSITE" id="PS51318">
    <property type="entry name" value="TAT"/>
    <property type="match status" value="1"/>
</dbReference>
<keyword evidence="3" id="KW-0732">Signal</keyword>
<dbReference type="GO" id="GO:1901982">
    <property type="term" value="F:maltose binding"/>
    <property type="evidence" value="ECO:0007669"/>
    <property type="project" value="TreeGrafter"/>
</dbReference>
<dbReference type="AlphaFoldDB" id="A0A3A1WGJ8"/>
<accession>A0A3A1WGJ8</accession>
<dbReference type="InterPro" id="IPR006059">
    <property type="entry name" value="SBP"/>
</dbReference>
<sequence>MTINRREVLAGLAVSTLVGRLSLTSAQAADAISYWHHFTSQSEFAGLEAVIKLFEATSPGFAVRQENIPQSDYMAKISAAILSGSRPDTAMVIADRFPDILAMDGLVDIRARVDAWDLQKNFPDNRWEAMREGEKIYAVPAYAFVDWMYYRTDYFEEAGISAPPKNYVEFLETAKKLTDPSKGRYGFGLRGGAGAFKYVIDVMEAFGSPIVEDGQPAIDRAAAIEAVTYYSSLFVKDKVAPPSAPNDGYRQIMEAFRTGQTAMVWHHTGSLNEISAALKPGEQFSTAPMPAGPKAHIARTSFAGNAIMNDAHADEAWKWISFWGQTDAAIALLQATGYFPASAAALEDERIKSNPLYAAAIETLGFGRLPNRFLGLTAWTENTVNPTFQQVLIGQTTPEAAVDAMIEGLDAAMR</sequence>
<dbReference type="PANTHER" id="PTHR30061:SF50">
    <property type="entry name" value="MALTOSE_MALTODEXTRIN-BINDING PERIPLASMIC PROTEIN"/>
    <property type="match status" value="1"/>
</dbReference>
<protein>
    <submittedName>
        <fullName evidence="5">Sugar ABC transporter substrate-binding protein</fullName>
    </submittedName>
</protein>
<dbReference type="GO" id="GO:0055052">
    <property type="term" value="C:ATP-binding cassette (ABC) transporter complex, substrate-binding subunit-containing"/>
    <property type="evidence" value="ECO:0007669"/>
    <property type="project" value="TreeGrafter"/>
</dbReference>
<evidence type="ECO:0000256" key="2">
    <source>
        <dbReference type="ARBA" id="ARBA00022448"/>
    </source>
</evidence>
<dbReference type="SUPFAM" id="SSF53850">
    <property type="entry name" value="Periplasmic binding protein-like II"/>
    <property type="match status" value="1"/>
</dbReference>
<dbReference type="OrthoDB" id="9811951at2"/>
<keyword evidence="2" id="KW-0813">Transport</keyword>
<proteinExistence type="inferred from homology"/>
<reference evidence="6" key="1">
    <citation type="submission" date="2018-09" db="EMBL/GenBank/DDBJ databases">
        <authorList>
            <person name="Tuo L."/>
        </authorList>
    </citation>
    <scope>NUCLEOTIDE SEQUENCE [LARGE SCALE GENOMIC DNA]</scope>
    <source>
        <strain evidence="6">M2BS4Y-1</strain>
    </source>
</reference>
<dbReference type="InterPro" id="IPR006311">
    <property type="entry name" value="TAT_signal"/>
</dbReference>
<evidence type="ECO:0000313" key="5">
    <source>
        <dbReference type="EMBL" id="RIX97417.1"/>
    </source>
</evidence>
<comment type="caution">
    <text evidence="5">The sequence shown here is derived from an EMBL/GenBank/DDBJ whole genome shotgun (WGS) entry which is preliminary data.</text>
</comment>
<dbReference type="EMBL" id="QYRN01000015">
    <property type="protein sequence ID" value="RIX97417.1"/>
    <property type="molecule type" value="Genomic_DNA"/>
</dbReference>
<evidence type="ECO:0000256" key="1">
    <source>
        <dbReference type="ARBA" id="ARBA00008520"/>
    </source>
</evidence>
<evidence type="ECO:0000313" key="6">
    <source>
        <dbReference type="Proteomes" id="UP000265750"/>
    </source>
</evidence>
<dbReference type="GO" id="GO:0042956">
    <property type="term" value="P:maltodextrin transmembrane transport"/>
    <property type="evidence" value="ECO:0007669"/>
    <property type="project" value="TreeGrafter"/>
</dbReference>
<dbReference type="Gene3D" id="3.40.190.10">
    <property type="entry name" value="Periplasmic binding protein-like II"/>
    <property type="match status" value="1"/>
</dbReference>
<dbReference type="PANTHER" id="PTHR30061">
    <property type="entry name" value="MALTOSE-BINDING PERIPLASMIC PROTEIN"/>
    <property type="match status" value="1"/>
</dbReference>
<dbReference type="Pfam" id="PF01547">
    <property type="entry name" value="SBP_bac_1"/>
    <property type="match status" value="1"/>
</dbReference>